<feature type="region of interest" description="Disordered" evidence="1">
    <location>
        <begin position="117"/>
        <end position="198"/>
    </location>
</feature>
<proteinExistence type="predicted"/>
<comment type="caution">
    <text evidence="2">The sequence shown here is derived from an EMBL/GenBank/DDBJ whole genome shotgun (WGS) entry which is preliminary data.</text>
</comment>
<evidence type="ECO:0000313" key="3">
    <source>
        <dbReference type="Proteomes" id="UP000807025"/>
    </source>
</evidence>
<evidence type="ECO:0000313" key="2">
    <source>
        <dbReference type="EMBL" id="KAF9491414.1"/>
    </source>
</evidence>
<dbReference type="EMBL" id="MU154620">
    <property type="protein sequence ID" value="KAF9491414.1"/>
    <property type="molecule type" value="Genomic_DNA"/>
</dbReference>
<protein>
    <submittedName>
        <fullName evidence="2">Uncharacterized protein</fullName>
    </submittedName>
</protein>
<reference evidence="2" key="1">
    <citation type="submission" date="2020-11" db="EMBL/GenBank/DDBJ databases">
        <authorList>
            <consortium name="DOE Joint Genome Institute"/>
            <person name="Ahrendt S."/>
            <person name="Riley R."/>
            <person name="Andreopoulos W."/>
            <person name="Labutti K."/>
            <person name="Pangilinan J."/>
            <person name="Ruiz-Duenas F.J."/>
            <person name="Barrasa J.M."/>
            <person name="Sanchez-Garcia M."/>
            <person name="Camarero S."/>
            <person name="Miyauchi S."/>
            <person name="Serrano A."/>
            <person name="Linde D."/>
            <person name="Babiker R."/>
            <person name="Drula E."/>
            <person name="Ayuso-Fernandez I."/>
            <person name="Pacheco R."/>
            <person name="Padilla G."/>
            <person name="Ferreira P."/>
            <person name="Barriuso J."/>
            <person name="Kellner H."/>
            <person name="Castanera R."/>
            <person name="Alfaro M."/>
            <person name="Ramirez L."/>
            <person name="Pisabarro A.G."/>
            <person name="Kuo A."/>
            <person name="Tritt A."/>
            <person name="Lipzen A."/>
            <person name="He G."/>
            <person name="Yan M."/>
            <person name="Ng V."/>
            <person name="Cullen D."/>
            <person name="Martin F."/>
            <person name="Rosso M.-N."/>
            <person name="Henrissat B."/>
            <person name="Hibbett D."/>
            <person name="Martinez A.T."/>
            <person name="Grigoriev I.V."/>
        </authorList>
    </citation>
    <scope>NUCLEOTIDE SEQUENCE</scope>
    <source>
        <strain evidence="2">ATCC 90797</strain>
    </source>
</reference>
<sequence length="376" mass="41222">MARTLEQILAKTRFCGIMVLVGPEPKEGGNLKVLIADHGKMEAGSDIFDFTPGLHNGIKKALSTPAIRACHSLPGMEAWKNYSFNPESTPATIDPAGTQRHRERVAALLKETMRKVDASQMDVDEEDTHMAGVNKGNSKKDDSITEGEEEPDAHPVNTNPDNANPAVSDNPMTTGGTNNVPTENTKKGSKKSAVEPWPEMGGEYLQGFKGHTLWPDLVDTFLAHKSYVSSPATKARLSLLAAMKRPVVLSEWIRAGRRAEKHQKLSNDEVETLTQELYDWWFSLQPESCIPNGSCHDCSDLSRSTTAFSNDAWVEVNKGTGSDGSPSDAFDSLIDDVLWVLRHLVTIEWPAVVEESPSAGKPRSTLSTKPRSSRHH</sequence>
<dbReference type="AlphaFoldDB" id="A0A9P5ZS75"/>
<dbReference type="OrthoDB" id="2746120at2759"/>
<organism evidence="2 3">
    <name type="scientific">Pleurotus eryngii</name>
    <name type="common">Boletus of the steppes</name>
    <dbReference type="NCBI Taxonomy" id="5323"/>
    <lineage>
        <taxon>Eukaryota</taxon>
        <taxon>Fungi</taxon>
        <taxon>Dikarya</taxon>
        <taxon>Basidiomycota</taxon>
        <taxon>Agaricomycotina</taxon>
        <taxon>Agaricomycetes</taxon>
        <taxon>Agaricomycetidae</taxon>
        <taxon>Agaricales</taxon>
        <taxon>Pleurotineae</taxon>
        <taxon>Pleurotaceae</taxon>
        <taxon>Pleurotus</taxon>
    </lineage>
</organism>
<dbReference type="Proteomes" id="UP000807025">
    <property type="component" value="Unassembled WGS sequence"/>
</dbReference>
<accession>A0A9P5ZS75</accession>
<feature type="region of interest" description="Disordered" evidence="1">
    <location>
        <begin position="356"/>
        <end position="376"/>
    </location>
</feature>
<gene>
    <name evidence="2" type="ORF">BDN71DRAFT_1510410</name>
</gene>
<name>A0A9P5ZS75_PLEER</name>
<evidence type="ECO:0000256" key="1">
    <source>
        <dbReference type="SAM" id="MobiDB-lite"/>
    </source>
</evidence>
<feature type="compositionally biased region" description="Polar residues" evidence="1">
    <location>
        <begin position="156"/>
        <end position="183"/>
    </location>
</feature>
<keyword evidence="3" id="KW-1185">Reference proteome</keyword>